<accession>S8C592</accession>
<dbReference type="EMBL" id="AUSU01008222">
    <property type="protein sequence ID" value="EPS59616.1"/>
    <property type="molecule type" value="Genomic_DNA"/>
</dbReference>
<proteinExistence type="predicted"/>
<reference evidence="2 3" key="1">
    <citation type="journal article" date="2013" name="BMC Genomics">
        <title>The miniature genome of a carnivorous plant Genlisea aurea contains a low number of genes and short non-coding sequences.</title>
        <authorList>
            <person name="Leushkin E.V."/>
            <person name="Sutormin R.A."/>
            <person name="Nabieva E.R."/>
            <person name="Penin A.A."/>
            <person name="Kondrashov A.S."/>
            <person name="Logacheva M.D."/>
        </authorList>
    </citation>
    <scope>NUCLEOTIDE SEQUENCE [LARGE SCALE GENOMIC DNA]</scope>
</reference>
<dbReference type="Proteomes" id="UP000015453">
    <property type="component" value="Unassembled WGS sequence"/>
</dbReference>
<gene>
    <name evidence="2" type="ORF">M569_15189</name>
</gene>
<name>S8C592_9LAMI</name>
<keyword evidence="3" id="KW-1185">Reference proteome</keyword>
<protein>
    <submittedName>
        <fullName evidence="2">Uncharacterized protein</fullName>
    </submittedName>
</protein>
<comment type="caution">
    <text evidence="2">The sequence shown here is derived from an EMBL/GenBank/DDBJ whole genome shotgun (WGS) entry which is preliminary data.</text>
</comment>
<organism evidence="2 3">
    <name type="scientific">Genlisea aurea</name>
    <dbReference type="NCBI Taxonomy" id="192259"/>
    <lineage>
        <taxon>Eukaryota</taxon>
        <taxon>Viridiplantae</taxon>
        <taxon>Streptophyta</taxon>
        <taxon>Embryophyta</taxon>
        <taxon>Tracheophyta</taxon>
        <taxon>Spermatophyta</taxon>
        <taxon>Magnoliopsida</taxon>
        <taxon>eudicotyledons</taxon>
        <taxon>Gunneridae</taxon>
        <taxon>Pentapetalae</taxon>
        <taxon>asterids</taxon>
        <taxon>lamiids</taxon>
        <taxon>Lamiales</taxon>
        <taxon>Lentibulariaceae</taxon>
        <taxon>Genlisea</taxon>
    </lineage>
</organism>
<feature type="region of interest" description="Disordered" evidence="1">
    <location>
        <begin position="26"/>
        <end position="59"/>
    </location>
</feature>
<feature type="non-terminal residue" evidence="2">
    <location>
        <position position="1"/>
    </location>
</feature>
<dbReference type="AlphaFoldDB" id="S8C592"/>
<evidence type="ECO:0000313" key="3">
    <source>
        <dbReference type="Proteomes" id="UP000015453"/>
    </source>
</evidence>
<evidence type="ECO:0000256" key="1">
    <source>
        <dbReference type="SAM" id="MobiDB-lite"/>
    </source>
</evidence>
<sequence>LRCASSCSWFLYISLAVRWRRRRRRNGDRLSAAPDPDNKPRRSLQLSPNEDSEVRKRDHLFLQKENSLFE</sequence>
<evidence type="ECO:0000313" key="2">
    <source>
        <dbReference type="EMBL" id="EPS59616.1"/>
    </source>
</evidence>